<feature type="domain" description="F-box" evidence="2">
    <location>
        <begin position="96"/>
        <end position="145"/>
    </location>
</feature>
<proteinExistence type="predicted"/>
<evidence type="ECO:0000313" key="4">
    <source>
        <dbReference type="Proteomes" id="UP000807342"/>
    </source>
</evidence>
<protein>
    <recommendedName>
        <fullName evidence="2">F-box domain-containing protein</fullName>
    </recommendedName>
</protein>
<evidence type="ECO:0000313" key="3">
    <source>
        <dbReference type="EMBL" id="KAF9449346.1"/>
    </source>
</evidence>
<comment type="caution">
    <text evidence="3">The sequence shown here is derived from an EMBL/GenBank/DDBJ whole genome shotgun (WGS) entry which is preliminary data.</text>
</comment>
<reference evidence="3" key="1">
    <citation type="submission" date="2020-11" db="EMBL/GenBank/DDBJ databases">
        <authorList>
            <consortium name="DOE Joint Genome Institute"/>
            <person name="Ahrendt S."/>
            <person name="Riley R."/>
            <person name="Andreopoulos W."/>
            <person name="Labutti K."/>
            <person name="Pangilinan J."/>
            <person name="Ruiz-Duenas F.J."/>
            <person name="Barrasa J.M."/>
            <person name="Sanchez-Garcia M."/>
            <person name="Camarero S."/>
            <person name="Miyauchi S."/>
            <person name="Serrano A."/>
            <person name="Linde D."/>
            <person name="Babiker R."/>
            <person name="Drula E."/>
            <person name="Ayuso-Fernandez I."/>
            <person name="Pacheco R."/>
            <person name="Padilla G."/>
            <person name="Ferreira P."/>
            <person name="Barriuso J."/>
            <person name="Kellner H."/>
            <person name="Castanera R."/>
            <person name="Alfaro M."/>
            <person name="Ramirez L."/>
            <person name="Pisabarro A.G."/>
            <person name="Kuo A."/>
            <person name="Tritt A."/>
            <person name="Lipzen A."/>
            <person name="He G."/>
            <person name="Yan M."/>
            <person name="Ng V."/>
            <person name="Cullen D."/>
            <person name="Martin F."/>
            <person name="Rosso M.-N."/>
            <person name="Henrissat B."/>
            <person name="Hibbett D."/>
            <person name="Martinez A.T."/>
            <person name="Grigoriev I.V."/>
        </authorList>
    </citation>
    <scope>NUCLEOTIDE SEQUENCE</scope>
    <source>
        <strain evidence="3">MF-IS2</strain>
    </source>
</reference>
<dbReference type="OrthoDB" id="3149552at2759"/>
<keyword evidence="4" id="KW-1185">Reference proteome</keyword>
<dbReference type="EMBL" id="MU151133">
    <property type="protein sequence ID" value="KAF9449346.1"/>
    <property type="molecule type" value="Genomic_DNA"/>
</dbReference>
<feature type="region of interest" description="Disordered" evidence="1">
    <location>
        <begin position="544"/>
        <end position="563"/>
    </location>
</feature>
<dbReference type="SMART" id="SM00256">
    <property type="entry name" value="FBOX"/>
    <property type="match status" value="1"/>
</dbReference>
<evidence type="ECO:0000259" key="2">
    <source>
        <dbReference type="PROSITE" id="PS50181"/>
    </source>
</evidence>
<dbReference type="PROSITE" id="PS50181">
    <property type="entry name" value="FBOX"/>
    <property type="match status" value="1"/>
</dbReference>
<dbReference type="InterPro" id="IPR036047">
    <property type="entry name" value="F-box-like_dom_sf"/>
</dbReference>
<dbReference type="InterPro" id="IPR001810">
    <property type="entry name" value="F-box_dom"/>
</dbReference>
<organism evidence="3 4">
    <name type="scientific">Macrolepiota fuliginosa MF-IS2</name>
    <dbReference type="NCBI Taxonomy" id="1400762"/>
    <lineage>
        <taxon>Eukaryota</taxon>
        <taxon>Fungi</taxon>
        <taxon>Dikarya</taxon>
        <taxon>Basidiomycota</taxon>
        <taxon>Agaricomycotina</taxon>
        <taxon>Agaricomycetes</taxon>
        <taxon>Agaricomycetidae</taxon>
        <taxon>Agaricales</taxon>
        <taxon>Agaricineae</taxon>
        <taxon>Agaricaceae</taxon>
        <taxon>Macrolepiota</taxon>
    </lineage>
</organism>
<dbReference type="Proteomes" id="UP000807342">
    <property type="component" value="Unassembled WGS sequence"/>
</dbReference>
<evidence type="ECO:0000256" key="1">
    <source>
        <dbReference type="SAM" id="MobiDB-lite"/>
    </source>
</evidence>
<sequence length="678" mass="76457">MSEQQASIQSLSLHPDDLPLIPTTGFPIDYTGPGDRAPPMLEPQQMTAFVATMSPEQQEAFEVQMAEQRTALRLQEKRQARLIASSSIMMTTRLVRVTLLDLPPEILTHVLLYLPFTAVVTCKKINRHFRVLISESAKLQYYIHLGMYGMVDNPCCDIPISERLNQLLVREHRWEEFDFDFYRVIDVPAVAEYKRRQLSAGVFSILYESGVLCTIQIPSEADQEVEWKEVRIAPFLINSGKRVFEQDLQVLITAQPRVVDTILAGPHTVHEIQVHLDQLSTGKPHPDAQRAISFETGEELGEPWAGVECVGDNLVLVLWDGIGIHAPDDQVYVYEWKTGELKMRLSAPFGAYRFPLFLTVHIFLLPNAITSELEYWQIPRDMSEPTSNQPFFILSLPRLSCGMVFHEIYCSARPNPTNGPQTASNPFYNNPHHAIVAFDVSIRSADRPRNVAGFAFFVHRSSLVGFLDIFASSTEQPTPVPYNDWGPSACRWFSGAIDDYLIGWTGGMFGQRYTPRARGTAPLILLNFNPIDVAKALVLGKHTSNTEMGDEDNCDVDQGDGRRDIEENQGRRYAGSHEKVSSQSHQTNALGFAQEPDTDPSSSGPRLRIKTVNQGLDPLDDPGHCFENIVYSSLPYTVRSSLEKYKFQNLFLGEEYVLGTQTAEGRKWIKQLHILHYG</sequence>
<accession>A0A9P6C297</accession>
<feature type="compositionally biased region" description="Acidic residues" evidence="1">
    <location>
        <begin position="548"/>
        <end position="558"/>
    </location>
</feature>
<dbReference type="SUPFAM" id="SSF81383">
    <property type="entry name" value="F-box domain"/>
    <property type="match status" value="1"/>
</dbReference>
<name>A0A9P6C297_9AGAR</name>
<gene>
    <name evidence="3" type="ORF">P691DRAFT_728064</name>
</gene>
<dbReference type="AlphaFoldDB" id="A0A9P6C297"/>
<dbReference type="Pfam" id="PF00646">
    <property type="entry name" value="F-box"/>
    <property type="match status" value="1"/>
</dbReference>